<dbReference type="FunFam" id="1.10.510.10:FF:000129">
    <property type="entry name" value="cysteine-rich receptor-like protein kinase 10"/>
    <property type="match status" value="1"/>
</dbReference>
<feature type="domain" description="Gnk2-homologous" evidence="21">
    <location>
        <begin position="143"/>
        <end position="253"/>
    </location>
</feature>
<keyword evidence="13" id="KW-0675">Receptor</keyword>
<evidence type="ECO:0000256" key="18">
    <source>
        <dbReference type="SAM" id="Phobius"/>
    </source>
</evidence>
<evidence type="ECO:0000259" key="21">
    <source>
        <dbReference type="PROSITE" id="PS51473"/>
    </source>
</evidence>
<organism evidence="22 23">
    <name type="scientific">Quercus rubra</name>
    <name type="common">Northern red oak</name>
    <name type="synonym">Quercus borealis</name>
    <dbReference type="NCBI Taxonomy" id="3512"/>
    <lineage>
        <taxon>Eukaryota</taxon>
        <taxon>Viridiplantae</taxon>
        <taxon>Streptophyta</taxon>
        <taxon>Embryophyta</taxon>
        <taxon>Tracheophyta</taxon>
        <taxon>Spermatophyta</taxon>
        <taxon>Magnoliopsida</taxon>
        <taxon>eudicotyledons</taxon>
        <taxon>Gunneridae</taxon>
        <taxon>Pentapetalae</taxon>
        <taxon>rosids</taxon>
        <taxon>fabids</taxon>
        <taxon>Fagales</taxon>
        <taxon>Fagaceae</taxon>
        <taxon>Quercus</taxon>
    </lineage>
</organism>
<keyword evidence="9" id="KW-0418">Kinase</keyword>
<keyword evidence="3" id="KW-0597">Phosphoprotein</keyword>
<evidence type="ECO:0000256" key="8">
    <source>
        <dbReference type="ARBA" id="ARBA00022741"/>
    </source>
</evidence>
<dbReference type="GO" id="GO:0005524">
    <property type="term" value="F:ATP binding"/>
    <property type="evidence" value="ECO:0007669"/>
    <property type="project" value="UniProtKB-UniRule"/>
</dbReference>
<evidence type="ECO:0000256" key="15">
    <source>
        <dbReference type="ARBA" id="ARBA00047558"/>
    </source>
</evidence>
<keyword evidence="2" id="KW-0723">Serine/threonine-protein kinase</keyword>
<evidence type="ECO:0000313" key="23">
    <source>
        <dbReference type="Proteomes" id="UP001324115"/>
    </source>
</evidence>
<keyword evidence="23" id="KW-1185">Reference proteome</keyword>
<comment type="catalytic activity">
    <reaction evidence="15">
        <text>L-seryl-[protein] + ATP = O-phospho-L-seryl-[protein] + ADP + H(+)</text>
        <dbReference type="Rhea" id="RHEA:17989"/>
        <dbReference type="Rhea" id="RHEA-COMP:9863"/>
        <dbReference type="Rhea" id="RHEA-COMP:11604"/>
        <dbReference type="ChEBI" id="CHEBI:15378"/>
        <dbReference type="ChEBI" id="CHEBI:29999"/>
        <dbReference type="ChEBI" id="CHEBI:30616"/>
        <dbReference type="ChEBI" id="CHEBI:83421"/>
        <dbReference type="ChEBI" id="CHEBI:456216"/>
    </reaction>
</comment>
<dbReference type="InterPro" id="IPR001245">
    <property type="entry name" value="Ser-Thr/Tyr_kinase_cat_dom"/>
</dbReference>
<dbReference type="GO" id="GO:0006979">
    <property type="term" value="P:response to oxidative stress"/>
    <property type="evidence" value="ECO:0007669"/>
    <property type="project" value="UniProtKB-ARBA"/>
</dbReference>
<reference evidence="22 23" key="1">
    <citation type="journal article" date="2023" name="G3 (Bethesda)">
        <title>A haplotype-resolved chromosome-scale genome for Quercus rubra L. provides insights into the genetics of adaptive traits for red oak species.</title>
        <authorList>
            <person name="Kapoor B."/>
            <person name="Jenkins J."/>
            <person name="Schmutz J."/>
            <person name="Zhebentyayeva T."/>
            <person name="Kuelheim C."/>
            <person name="Coggeshall M."/>
            <person name="Heim C."/>
            <person name="Lasky J.R."/>
            <person name="Leites L."/>
            <person name="Islam-Faridi N."/>
            <person name="Romero-Severson J."/>
            <person name="DeLeo V.L."/>
            <person name="Lucas S.M."/>
            <person name="Lazic D."/>
            <person name="Gailing O."/>
            <person name="Carlson J."/>
            <person name="Staton M."/>
        </authorList>
    </citation>
    <scope>NUCLEOTIDE SEQUENCE [LARGE SCALE GENOMIC DNA]</scope>
    <source>
        <strain evidence="22">Pseudo-F2</strain>
    </source>
</reference>
<comment type="catalytic activity">
    <reaction evidence="16">
        <text>L-threonyl-[protein] + ATP = O-phospho-L-threonyl-[protein] + ADP + H(+)</text>
        <dbReference type="Rhea" id="RHEA:46608"/>
        <dbReference type="Rhea" id="RHEA-COMP:11060"/>
        <dbReference type="Rhea" id="RHEA-COMP:11605"/>
        <dbReference type="ChEBI" id="CHEBI:15378"/>
        <dbReference type="ChEBI" id="CHEBI:30013"/>
        <dbReference type="ChEBI" id="CHEBI:30616"/>
        <dbReference type="ChEBI" id="CHEBI:61977"/>
        <dbReference type="ChEBI" id="CHEBI:456216"/>
    </reaction>
</comment>
<keyword evidence="7" id="KW-0677">Repeat</keyword>
<keyword evidence="6 19" id="KW-0732">Signal</keyword>
<dbReference type="GO" id="GO:0042742">
    <property type="term" value="P:defense response to bacterium"/>
    <property type="evidence" value="ECO:0007669"/>
    <property type="project" value="TreeGrafter"/>
</dbReference>
<evidence type="ECO:0000256" key="17">
    <source>
        <dbReference type="PROSITE-ProRule" id="PRU10141"/>
    </source>
</evidence>
<dbReference type="PROSITE" id="PS50011">
    <property type="entry name" value="PROTEIN_KINASE_DOM"/>
    <property type="match status" value="1"/>
</dbReference>
<evidence type="ECO:0000259" key="20">
    <source>
        <dbReference type="PROSITE" id="PS50011"/>
    </source>
</evidence>
<dbReference type="PROSITE" id="PS00107">
    <property type="entry name" value="PROTEIN_KINASE_ATP"/>
    <property type="match status" value="1"/>
</dbReference>
<gene>
    <name evidence="22" type="ORF">RGQ29_019225</name>
</gene>
<proteinExistence type="predicted"/>
<dbReference type="InterPro" id="IPR000719">
    <property type="entry name" value="Prot_kinase_dom"/>
</dbReference>
<evidence type="ECO:0000256" key="2">
    <source>
        <dbReference type="ARBA" id="ARBA00022527"/>
    </source>
</evidence>
<evidence type="ECO:0000256" key="1">
    <source>
        <dbReference type="ARBA" id="ARBA00004167"/>
    </source>
</evidence>
<feature type="domain" description="Protein kinase" evidence="20">
    <location>
        <begin position="326"/>
        <end position="605"/>
    </location>
</feature>
<dbReference type="PANTHER" id="PTHR27002:SF1096">
    <property type="entry name" value="GNK2-HOMOLOGOUS DOMAIN-CONTAINING PROTEIN"/>
    <property type="match status" value="1"/>
</dbReference>
<evidence type="ECO:0000256" key="13">
    <source>
        <dbReference type="ARBA" id="ARBA00023170"/>
    </source>
</evidence>
<comment type="caution">
    <text evidence="22">The sequence shown here is derived from an EMBL/GenBank/DDBJ whole genome shotgun (WGS) entry which is preliminary data.</text>
</comment>
<dbReference type="SMART" id="SM00220">
    <property type="entry name" value="S_TKc"/>
    <property type="match status" value="1"/>
</dbReference>
<keyword evidence="4" id="KW-0808">Transferase</keyword>
<dbReference type="SUPFAM" id="SSF56112">
    <property type="entry name" value="Protein kinase-like (PK-like)"/>
    <property type="match status" value="1"/>
</dbReference>
<comment type="subcellular location">
    <subcellularLocation>
        <location evidence="1">Membrane</location>
        <topology evidence="1">Single-pass membrane protein</topology>
    </subcellularLocation>
</comment>
<evidence type="ECO:0000256" key="4">
    <source>
        <dbReference type="ARBA" id="ARBA00022679"/>
    </source>
</evidence>
<evidence type="ECO:0000313" key="22">
    <source>
        <dbReference type="EMBL" id="KAK4588135.1"/>
    </source>
</evidence>
<feature type="binding site" evidence="17">
    <location>
        <position position="354"/>
    </location>
    <ligand>
        <name>ATP</name>
        <dbReference type="ChEBI" id="CHEBI:30616"/>
    </ligand>
</feature>
<dbReference type="PANTHER" id="PTHR27002">
    <property type="entry name" value="RECEPTOR-LIKE SERINE/THREONINE-PROTEIN KINASE SD1-8"/>
    <property type="match status" value="1"/>
</dbReference>
<dbReference type="FunFam" id="3.30.430.20:FF:000002">
    <property type="entry name" value="Cysteine-rich receptor-like protein kinase 10"/>
    <property type="match status" value="1"/>
</dbReference>
<evidence type="ECO:0000256" key="9">
    <source>
        <dbReference type="ARBA" id="ARBA00022777"/>
    </source>
</evidence>
<evidence type="ECO:0008006" key="24">
    <source>
        <dbReference type="Google" id="ProtNLM"/>
    </source>
</evidence>
<dbReference type="InterPro" id="IPR008271">
    <property type="entry name" value="Ser/Thr_kinase_AS"/>
</dbReference>
<keyword evidence="5 18" id="KW-0812">Transmembrane</keyword>
<name>A0AAN7F8K9_QUERU</name>
<evidence type="ECO:0000256" key="16">
    <source>
        <dbReference type="ARBA" id="ARBA00047951"/>
    </source>
</evidence>
<dbReference type="FunFam" id="3.30.200.20:FF:000142">
    <property type="entry name" value="Cysteine-rich receptor-like protein kinase 10"/>
    <property type="match status" value="1"/>
</dbReference>
<evidence type="ECO:0000256" key="19">
    <source>
        <dbReference type="SAM" id="SignalP"/>
    </source>
</evidence>
<feature type="chain" id="PRO_5043038264" description="Cysteine-rich receptor-like protein kinase 10" evidence="19">
    <location>
        <begin position="25"/>
        <end position="650"/>
    </location>
</feature>
<dbReference type="Pfam" id="PF07714">
    <property type="entry name" value="PK_Tyr_Ser-Thr"/>
    <property type="match status" value="1"/>
</dbReference>
<dbReference type="PROSITE" id="PS00108">
    <property type="entry name" value="PROTEIN_KINASE_ST"/>
    <property type="match status" value="1"/>
</dbReference>
<feature type="domain" description="Gnk2-homologous" evidence="21">
    <location>
        <begin position="32"/>
        <end position="137"/>
    </location>
</feature>
<dbReference type="InterPro" id="IPR011009">
    <property type="entry name" value="Kinase-like_dom_sf"/>
</dbReference>
<dbReference type="InterPro" id="IPR002902">
    <property type="entry name" value="GNK2"/>
</dbReference>
<keyword evidence="12 18" id="KW-0472">Membrane</keyword>
<keyword evidence="10 17" id="KW-0067">ATP-binding</keyword>
<evidence type="ECO:0000256" key="5">
    <source>
        <dbReference type="ARBA" id="ARBA00022692"/>
    </source>
</evidence>
<dbReference type="EMBL" id="JAXUIC010000005">
    <property type="protein sequence ID" value="KAK4588135.1"/>
    <property type="molecule type" value="Genomic_DNA"/>
</dbReference>
<dbReference type="FunFam" id="3.30.430.20:FF:000003">
    <property type="entry name" value="Cysteine-rich RLK (RECEPTOR-like protein kinase) 10"/>
    <property type="match status" value="1"/>
</dbReference>
<protein>
    <recommendedName>
        <fullName evidence="24">Cysteine-rich receptor-like protein kinase 10</fullName>
    </recommendedName>
</protein>
<dbReference type="CDD" id="cd23509">
    <property type="entry name" value="Gnk2-like"/>
    <property type="match status" value="2"/>
</dbReference>
<dbReference type="InterPro" id="IPR017441">
    <property type="entry name" value="Protein_kinase_ATP_BS"/>
</dbReference>
<evidence type="ECO:0000256" key="14">
    <source>
        <dbReference type="ARBA" id="ARBA00023180"/>
    </source>
</evidence>
<sequence>MSLPSVKASMITFVFLSLLTSFHSKISEAASANRAYVCPKEPNFTPNSTYQSNLNHLLSSLSSNANLKTGFYNTTVGQNPPNIVYGLFLCRGDVTPNVCQDCVSTATKDIVQHYCPTGIEATIWYDQCMLRYSNESFFSSMTDLPKCYSCNDSKITVLDRFDQILGTMINDSVTQATGAHDEPGATKFATKEASLSSSIKLYSLVQCTPDISSYNCDKCLRGLIANIPSSCSGKQGAIALTPNCNFRYEAYQFYRNLATPPPRSGKSRISSLTIIAIVTPIAVSMMLLGMVYCLQRMSARKKSPMEEENESLLFDLATLKAATNKFSEDNKLGKGGFGEVYKGTLSNGQEIAAKTLSKNSTQGAEEFKNEVAILAKLQHRNLVRLFGFCLEGEEKILVYEYVPNKSLDYFLNDPEKQRILNWSMRYKIIGGIARGILYLHEDSRLRIIHRDLKVSNILLDENMNPKISDFGLARIFGNDQTLENTHKIAGTYGYMPPEYAMYGQFSIKTDVFSFGILLLEILCGKKNTTFYTSDAAENLLSYAWKHWRGGTSLELLDPTVRDSYSEIEVNRCIHIALLCVQENPAERPTMDSIILMLNSDSVTMLPPQPPAVFLQSRSQTNMPESESDQSTRKSILLSVDEASITEVYPR</sequence>
<dbReference type="Pfam" id="PF01657">
    <property type="entry name" value="Stress-antifung"/>
    <property type="match status" value="2"/>
</dbReference>
<dbReference type="GO" id="GO:0004674">
    <property type="term" value="F:protein serine/threonine kinase activity"/>
    <property type="evidence" value="ECO:0007669"/>
    <property type="project" value="UniProtKB-KW"/>
</dbReference>
<dbReference type="Gene3D" id="3.30.200.20">
    <property type="entry name" value="Phosphorylase Kinase, domain 1"/>
    <property type="match status" value="1"/>
</dbReference>
<dbReference type="Proteomes" id="UP001324115">
    <property type="component" value="Unassembled WGS sequence"/>
</dbReference>
<dbReference type="Gene3D" id="1.10.510.10">
    <property type="entry name" value="Transferase(Phosphotransferase) domain 1"/>
    <property type="match status" value="1"/>
</dbReference>
<evidence type="ECO:0000256" key="3">
    <source>
        <dbReference type="ARBA" id="ARBA00022553"/>
    </source>
</evidence>
<accession>A0AAN7F8K9</accession>
<dbReference type="CDD" id="cd14066">
    <property type="entry name" value="STKc_IRAK"/>
    <property type="match status" value="1"/>
</dbReference>
<evidence type="ECO:0000256" key="7">
    <source>
        <dbReference type="ARBA" id="ARBA00022737"/>
    </source>
</evidence>
<dbReference type="AlphaFoldDB" id="A0AAN7F8K9"/>
<keyword evidence="14" id="KW-0325">Glycoprotein</keyword>
<feature type="transmembrane region" description="Helical" evidence="18">
    <location>
        <begin position="272"/>
        <end position="294"/>
    </location>
</feature>
<keyword evidence="11 18" id="KW-1133">Transmembrane helix</keyword>
<evidence type="ECO:0000256" key="11">
    <source>
        <dbReference type="ARBA" id="ARBA00022989"/>
    </source>
</evidence>
<dbReference type="PROSITE" id="PS51473">
    <property type="entry name" value="GNK2"/>
    <property type="match status" value="2"/>
</dbReference>
<feature type="signal peptide" evidence="19">
    <location>
        <begin position="1"/>
        <end position="24"/>
    </location>
</feature>
<evidence type="ECO:0000256" key="10">
    <source>
        <dbReference type="ARBA" id="ARBA00022840"/>
    </source>
</evidence>
<evidence type="ECO:0000256" key="12">
    <source>
        <dbReference type="ARBA" id="ARBA00023136"/>
    </source>
</evidence>
<keyword evidence="8 17" id="KW-0547">Nucleotide-binding</keyword>
<dbReference type="InterPro" id="IPR038408">
    <property type="entry name" value="GNK2_sf"/>
</dbReference>
<dbReference type="GO" id="GO:0005886">
    <property type="term" value="C:plasma membrane"/>
    <property type="evidence" value="ECO:0007669"/>
    <property type="project" value="TreeGrafter"/>
</dbReference>
<dbReference type="Gene3D" id="3.30.430.20">
    <property type="entry name" value="Gnk2 domain, C-X8-C-X2-C motif"/>
    <property type="match status" value="2"/>
</dbReference>
<evidence type="ECO:0000256" key="6">
    <source>
        <dbReference type="ARBA" id="ARBA00022729"/>
    </source>
</evidence>